<keyword evidence="3" id="KW-1185">Reference proteome</keyword>
<gene>
    <name evidence="2" type="ORF">MPAN_014010</name>
</gene>
<organism evidence="2 3">
    <name type="scientific">Mariniplasma anaerobium</name>
    <dbReference type="NCBI Taxonomy" id="2735436"/>
    <lineage>
        <taxon>Bacteria</taxon>
        <taxon>Bacillati</taxon>
        <taxon>Mycoplasmatota</taxon>
        <taxon>Mollicutes</taxon>
        <taxon>Acholeplasmatales</taxon>
        <taxon>Acholeplasmataceae</taxon>
        <taxon>Mariniplasma</taxon>
    </lineage>
</organism>
<dbReference type="EMBL" id="AP024412">
    <property type="protein sequence ID" value="BCR36508.1"/>
    <property type="molecule type" value="Genomic_DNA"/>
</dbReference>
<protein>
    <recommendedName>
        <fullName evidence="1">Heparan-alpha-glucosaminide N-acetyltransferase catalytic domain-containing protein</fullName>
    </recommendedName>
</protein>
<dbReference type="KEGG" id="manr:MPAN_014010"/>
<dbReference type="RefSeq" id="WP_176239881.1">
    <property type="nucleotide sequence ID" value="NZ_AP024412.1"/>
</dbReference>
<proteinExistence type="predicted"/>
<reference evidence="2" key="1">
    <citation type="submission" date="2021-01" db="EMBL/GenBank/DDBJ databases">
        <title>Draft genome sequence of Acholeplasmataceae bacterium strain Mahy22.</title>
        <authorList>
            <person name="Watanabe M."/>
            <person name="Kojima H."/>
            <person name="Fukui M."/>
        </authorList>
    </citation>
    <scope>NUCLEOTIDE SEQUENCE</scope>
    <source>
        <strain evidence="2">Mahy22</strain>
    </source>
</reference>
<dbReference type="InterPro" id="IPR012429">
    <property type="entry name" value="HGSNAT_cat"/>
</dbReference>
<dbReference type="Proteomes" id="UP000620133">
    <property type="component" value="Chromosome"/>
</dbReference>
<feature type="domain" description="Heparan-alpha-glucosaminide N-acetyltransferase catalytic" evidence="1">
    <location>
        <begin position="3"/>
        <end position="226"/>
    </location>
</feature>
<dbReference type="AlphaFoldDB" id="A0A7U9TIL9"/>
<dbReference type="Pfam" id="PF07786">
    <property type="entry name" value="HGSNAT_cat"/>
    <property type="match status" value="1"/>
</dbReference>
<evidence type="ECO:0000313" key="3">
    <source>
        <dbReference type="Proteomes" id="UP000620133"/>
    </source>
</evidence>
<name>A0A7U9TIL9_9MOLU</name>
<evidence type="ECO:0000313" key="2">
    <source>
        <dbReference type="EMBL" id="BCR36508.1"/>
    </source>
</evidence>
<accession>A0A7U9TIL9</accession>
<evidence type="ECO:0000259" key="1">
    <source>
        <dbReference type="Pfam" id="PF07786"/>
    </source>
</evidence>
<sequence length="320" mass="36514">MKRVEYLDTLRGLAIFFMIMQHAFLVHEMGAGDSNNIISVIFVALGTWPAAPVFMVVLGIFLMQSKRPNKVLMFRGLKLLALGYLLNFVRFTIPLLIAKDSKAFELLFEIDILQLAGLSFIILAGLRKIASNKFLFPTIMILIAFVSPYLWNDFNYLTDPFIGSSELVSFPVFPWIIYPMLGMYLSNTLLSLNKKKIIKLVLASFILTLIGVLTIGQHTIFDYPQHTFDLHFLITAFVFVYFLIIYGLTKKFGYPKILSMWSENITQIYILQWIIFGYSILFLNANQFGPIGTMIIGLIVVIVVHLLVTKTKISRFIPKV</sequence>